<dbReference type="EC" id="1.8.1.9" evidence="4"/>
<evidence type="ECO:0000259" key="3">
    <source>
        <dbReference type="Pfam" id="PF00890"/>
    </source>
</evidence>
<name>A0A5Q0UHN7_9ARCH</name>
<dbReference type="Pfam" id="PF00890">
    <property type="entry name" value="FAD_binding_2"/>
    <property type="match status" value="1"/>
</dbReference>
<reference evidence="5" key="1">
    <citation type="submission" date="2019-05" db="EMBL/GenBank/DDBJ databases">
        <title>Candidatus Nanohalobium constans, a novel model system to study the DPANN nano-sized archaea: genomic and physiological characterization of a nanoarchaeon co-cultured with its chitinotrophic host.</title>
        <authorList>
            <person name="La Cono V."/>
            <person name="Arcadi E."/>
            <person name="Crisafi F."/>
            <person name="Denaro R."/>
            <person name="La Spada G."/>
            <person name="Messina E."/>
            <person name="Smedile F."/>
            <person name="Toshchakov S.V."/>
            <person name="Shevchenko M.A."/>
            <person name="Golyshin P.N."/>
            <person name="Golyshina O.V."/>
            <person name="Ferrer M."/>
            <person name="Rohde M."/>
            <person name="Mushegian A."/>
            <person name="Sorokin D.Y."/>
            <person name="Giuliano L."/>
            <person name="Yakimov M.M."/>
        </authorList>
    </citation>
    <scope>NUCLEOTIDE SEQUENCE [LARGE SCALE GENOMIC DNA]</scope>
    <source>
        <strain evidence="5">LC1Nh</strain>
    </source>
</reference>
<dbReference type="OrthoDB" id="168847at2157"/>
<dbReference type="InterPro" id="IPR003953">
    <property type="entry name" value="FAD-dep_OxRdtase_2_FAD-bd"/>
</dbReference>
<dbReference type="GO" id="GO:0004791">
    <property type="term" value="F:thioredoxin-disulfide reductase (NADPH) activity"/>
    <property type="evidence" value="ECO:0007669"/>
    <property type="project" value="UniProtKB-EC"/>
</dbReference>
<evidence type="ECO:0000313" key="4">
    <source>
        <dbReference type="EMBL" id="QGA80409.1"/>
    </source>
</evidence>
<dbReference type="Proteomes" id="UP000377803">
    <property type="component" value="Chromosome"/>
</dbReference>
<evidence type="ECO:0000256" key="1">
    <source>
        <dbReference type="ARBA" id="ARBA00022630"/>
    </source>
</evidence>
<dbReference type="InterPro" id="IPR050097">
    <property type="entry name" value="Ferredoxin-NADP_redctase_2"/>
</dbReference>
<dbReference type="AlphaFoldDB" id="A0A5Q0UHN7"/>
<dbReference type="RefSeq" id="WP_153550149.1">
    <property type="nucleotide sequence ID" value="NZ_CP040089.1"/>
</dbReference>
<feature type="domain" description="FAD-dependent oxidoreductase 2 FAD-binding" evidence="3">
    <location>
        <begin position="4"/>
        <end position="37"/>
    </location>
</feature>
<dbReference type="SUPFAM" id="SSF51905">
    <property type="entry name" value="FAD/NAD(P)-binding domain"/>
    <property type="match status" value="1"/>
</dbReference>
<keyword evidence="1" id="KW-0285">Flavoprotein</keyword>
<keyword evidence="2 4" id="KW-0560">Oxidoreductase</keyword>
<gene>
    <name evidence="4" type="primary">trxB</name>
    <name evidence="4" type="ORF">LC1Nh_0509</name>
</gene>
<proteinExistence type="predicted"/>
<dbReference type="PANTHER" id="PTHR48105">
    <property type="entry name" value="THIOREDOXIN REDUCTASE 1-RELATED-RELATED"/>
    <property type="match status" value="1"/>
</dbReference>
<accession>A0A5Q0UHN7</accession>
<dbReference type="EMBL" id="CP040089">
    <property type="protein sequence ID" value="QGA80409.1"/>
    <property type="molecule type" value="Genomic_DNA"/>
</dbReference>
<keyword evidence="5" id="KW-1185">Reference proteome</keyword>
<evidence type="ECO:0000256" key="2">
    <source>
        <dbReference type="ARBA" id="ARBA00023002"/>
    </source>
</evidence>
<dbReference type="InterPro" id="IPR036188">
    <property type="entry name" value="FAD/NAD-bd_sf"/>
</dbReference>
<organism evidence="4 5">
    <name type="scientific">Candidatus Nanohalobium constans</name>
    <dbReference type="NCBI Taxonomy" id="2565781"/>
    <lineage>
        <taxon>Archaea</taxon>
        <taxon>Candidatus Nanohalarchaeota</taxon>
        <taxon>Candidatus Nanohalobia</taxon>
        <taxon>Candidatus Nanohalobiales</taxon>
        <taxon>Candidatus Nanohalobiaceae</taxon>
        <taxon>Candidatus Nanohalobium</taxon>
    </lineage>
</organism>
<dbReference type="Gene3D" id="3.50.50.60">
    <property type="entry name" value="FAD/NAD(P)-binding domain"/>
    <property type="match status" value="1"/>
</dbReference>
<dbReference type="KEGG" id="ncon:LC1Nh_0509"/>
<dbReference type="GeneID" id="42364894"/>
<evidence type="ECO:0000313" key="5">
    <source>
        <dbReference type="Proteomes" id="UP000377803"/>
    </source>
</evidence>
<protein>
    <submittedName>
        <fullName evidence="4">Thioredoxin reductase (NADPH)</fullName>
        <ecNumber evidence="4">1.8.1.9</ecNumber>
    </submittedName>
</protein>
<sequence length="187" mass="20204">MKTVIVIGGGIAGLQAGVFTAKAGEETLVLDTGESLVLNTSNIQNLIGHDSVSGSELLKKGKDKLDDFGGEIKEEKVEELEETDGGFKVITEDDEYEAEYIVAASAGDLTYLEDLVEFEDGVEGPYMMDRHVKTDQHNQSTENEKIFAAGLANTWEYQTSVAIGDGAQAAVNLLTDLRGEPFEDHDT</sequence>
<dbReference type="PRINTS" id="PR00469">
    <property type="entry name" value="PNDRDTASEII"/>
</dbReference>